<dbReference type="GO" id="GO:0033254">
    <property type="term" value="C:vacuolar transporter chaperone complex"/>
    <property type="evidence" value="ECO:0007669"/>
    <property type="project" value="TreeGrafter"/>
</dbReference>
<feature type="region of interest" description="Disordered" evidence="6">
    <location>
        <begin position="193"/>
        <end position="222"/>
    </location>
</feature>
<evidence type="ECO:0000313" key="10">
    <source>
        <dbReference type="Proteomes" id="UP000078576"/>
    </source>
</evidence>
<evidence type="ECO:0000256" key="2">
    <source>
        <dbReference type="ARBA" id="ARBA00022554"/>
    </source>
</evidence>
<dbReference type="GO" id="GO:0007034">
    <property type="term" value="P:vacuolar transport"/>
    <property type="evidence" value="ECO:0007669"/>
    <property type="project" value="TreeGrafter"/>
</dbReference>
<dbReference type="CDD" id="cd14474">
    <property type="entry name" value="SPX_YDR089W"/>
    <property type="match status" value="1"/>
</dbReference>
<keyword evidence="2" id="KW-0926">Vacuole</keyword>
<name>A0A194V3P0_CYTMA</name>
<comment type="subcellular location">
    <subcellularLocation>
        <location evidence="1">Vacuole membrane</location>
        <topology evidence="1">Multi-pass membrane protein</topology>
    </subcellularLocation>
</comment>
<dbReference type="EMBL" id="KN714715">
    <property type="protein sequence ID" value="KUI58542.1"/>
    <property type="molecule type" value="Genomic_DNA"/>
</dbReference>
<dbReference type="GO" id="GO:0016237">
    <property type="term" value="P:microautophagy"/>
    <property type="evidence" value="ECO:0007669"/>
    <property type="project" value="TreeGrafter"/>
</dbReference>
<feature type="domain" description="SPX" evidence="8">
    <location>
        <begin position="1"/>
        <end position="163"/>
    </location>
</feature>
<dbReference type="PROSITE" id="PS51382">
    <property type="entry name" value="SPX"/>
    <property type="match status" value="1"/>
</dbReference>
<evidence type="ECO:0000256" key="5">
    <source>
        <dbReference type="ARBA" id="ARBA00023136"/>
    </source>
</evidence>
<evidence type="ECO:0000259" key="8">
    <source>
        <dbReference type="PROSITE" id="PS51382"/>
    </source>
</evidence>
<keyword evidence="4 7" id="KW-1133">Transmembrane helix</keyword>
<evidence type="ECO:0000256" key="1">
    <source>
        <dbReference type="ARBA" id="ARBA00004128"/>
    </source>
</evidence>
<dbReference type="GO" id="GO:0000329">
    <property type="term" value="C:fungal-type vacuole membrane"/>
    <property type="evidence" value="ECO:0007669"/>
    <property type="project" value="TreeGrafter"/>
</dbReference>
<sequence length="499" mass="56028">MKYGENFERESVPEWSLHNIDYNYLKHFIKVNTTRDAAKAITIPGQPDTRLTKVEDDLYNEFCAQHDRAGLFVSAKADEINRRLQHLSQQVQRLVSRCNTEDPERLPLKRQRRFAKLEREVLKCGDDIQGLQRFVNAQVMAFRKLLKKYRKWTGSTTLGIRFRDNVLAQPKSFTEKDFTPLRKSYEELLSTIRDSTPVPSLPQSPALNDEEVSVPEPAGSARRSLRRVTIQTGPPQTTFYQNEQAGYWNEYDHGSENGDACDEYVIYINPDEEADYGSDLKSIINAITAPFAKARSWVKVQNRERQSLLSGPSSDSTYGATDETMSPGNGSYFTNPPGRFCYPYSRGKDFNNTAIDTDNEDDGDRDPGDIGYASSEEFPAGYEAHYASLPSIEDQRMTIYKDRLMFMVTSGLFAMSFLILGIATVLMFTGRHRLRVEVDAGVTVGSVVSLGCACTALALTMARWDYLGAVNKAVVAIAFSMVCVANGMLLVLVMGNTSL</sequence>
<reference evidence="10" key="1">
    <citation type="submission" date="2014-12" db="EMBL/GenBank/DDBJ databases">
        <title>Genome Sequence of Valsa Canker Pathogens Uncovers a Specific Adaption of Colonization on Woody Bark.</title>
        <authorList>
            <person name="Yin Z."/>
            <person name="Liu H."/>
            <person name="Gao X."/>
            <person name="Li Z."/>
            <person name="Song N."/>
            <person name="Ke X."/>
            <person name="Dai Q."/>
            <person name="Wu Y."/>
            <person name="Sun Y."/>
            <person name="Xu J.-R."/>
            <person name="Kang Z.K."/>
            <person name="Wang L."/>
            <person name="Huang L."/>
        </authorList>
    </citation>
    <scope>NUCLEOTIDE SEQUENCE [LARGE SCALE GENOMIC DNA]</scope>
    <source>
        <strain evidence="10">SXYL134</strain>
    </source>
</reference>
<protein>
    <recommendedName>
        <fullName evidence="8">SPX domain-containing protein</fullName>
    </recommendedName>
</protein>
<accession>A0A194V3P0</accession>
<dbReference type="OrthoDB" id="5588846at2759"/>
<feature type="transmembrane region" description="Helical" evidence="7">
    <location>
        <begin position="473"/>
        <end position="494"/>
    </location>
</feature>
<keyword evidence="5 7" id="KW-0472">Membrane</keyword>
<organism evidence="9 10">
    <name type="scientific">Cytospora mali</name>
    <name type="common">Apple Valsa canker fungus</name>
    <name type="synonym">Valsa mali</name>
    <dbReference type="NCBI Taxonomy" id="578113"/>
    <lineage>
        <taxon>Eukaryota</taxon>
        <taxon>Fungi</taxon>
        <taxon>Dikarya</taxon>
        <taxon>Ascomycota</taxon>
        <taxon>Pezizomycotina</taxon>
        <taxon>Sordariomycetes</taxon>
        <taxon>Sordariomycetidae</taxon>
        <taxon>Diaporthales</taxon>
        <taxon>Cytosporaceae</taxon>
        <taxon>Cytospora</taxon>
    </lineage>
</organism>
<proteinExistence type="predicted"/>
<evidence type="ECO:0000256" key="4">
    <source>
        <dbReference type="ARBA" id="ARBA00022989"/>
    </source>
</evidence>
<feature type="region of interest" description="Disordered" evidence="6">
    <location>
        <begin position="303"/>
        <end position="332"/>
    </location>
</feature>
<feature type="compositionally biased region" description="Polar residues" evidence="6">
    <location>
        <begin position="193"/>
        <end position="206"/>
    </location>
</feature>
<dbReference type="Proteomes" id="UP000078576">
    <property type="component" value="Unassembled WGS sequence"/>
</dbReference>
<keyword evidence="10" id="KW-1185">Reference proteome</keyword>
<dbReference type="InterPro" id="IPR051572">
    <property type="entry name" value="VTC_Complex_Subunit"/>
</dbReference>
<dbReference type="InterPro" id="IPR004331">
    <property type="entry name" value="SPX_dom"/>
</dbReference>
<dbReference type="STRING" id="694573.A0A194V3P0"/>
<evidence type="ECO:0000256" key="3">
    <source>
        <dbReference type="ARBA" id="ARBA00022692"/>
    </source>
</evidence>
<dbReference type="PANTHER" id="PTHR46140">
    <property type="entry name" value="VACUOLAR TRANSPORTER CHAPERONE 1-RELATED"/>
    <property type="match status" value="1"/>
</dbReference>
<evidence type="ECO:0000256" key="7">
    <source>
        <dbReference type="SAM" id="Phobius"/>
    </source>
</evidence>
<evidence type="ECO:0000313" key="9">
    <source>
        <dbReference type="EMBL" id="KUI58542.1"/>
    </source>
</evidence>
<gene>
    <name evidence="9" type="ORF">VP1G_05841</name>
</gene>
<feature type="compositionally biased region" description="Polar residues" evidence="6">
    <location>
        <begin position="307"/>
        <end position="332"/>
    </location>
</feature>
<feature type="transmembrane region" description="Helical" evidence="7">
    <location>
        <begin position="440"/>
        <end position="461"/>
    </location>
</feature>
<dbReference type="GO" id="GO:0006799">
    <property type="term" value="P:polyphosphate biosynthetic process"/>
    <property type="evidence" value="ECO:0007669"/>
    <property type="project" value="UniProtKB-ARBA"/>
</dbReference>
<dbReference type="PANTHER" id="PTHR46140:SF1">
    <property type="entry name" value="VACUOLAR TRANSPORTER CHAPERONE COMPLEX SUBUNIT 4-RELATED"/>
    <property type="match status" value="1"/>
</dbReference>
<dbReference type="AlphaFoldDB" id="A0A194V3P0"/>
<evidence type="ECO:0000256" key="6">
    <source>
        <dbReference type="SAM" id="MobiDB-lite"/>
    </source>
</evidence>
<keyword evidence="3 7" id="KW-0812">Transmembrane</keyword>
<dbReference type="GO" id="GO:0042144">
    <property type="term" value="P:vacuole fusion, non-autophagic"/>
    <property type="evidence" value="ECO:0007669"/>
    <property type="project" value="TreeGrafter"/>
</dbReference>
<feature type="transmembrane region" description="Helical" evidence="7">
    <location>
        <begin position="404"/>
        <end position="428"/>
    </location>
</feature>